<dbReference type="InterPro" id="IPR001461">
    <property type="entry name" value="Aspartic_peptidase_A1"/>
</dbReference>
<dbReference type="EMBL" id="KZ155783">
    <property type="protein sequence ID" value="OUS46444.1"/>
    <property type="molecule type" value="Genomic_DNA"/>
</dbReference>
<name>A0A1Y5IE25_OSTTA</name>
<dbReference type="InterPro" id="IPR008138">
    <property type="entry name" value="SapB_2"/>
</dbReference>
<dbReference type="InterPro" id="IPR008139">
    <property type="entry name" value="SaposinB_dom"/>
</dbReference>
<sequence>MPRRRRSGSPARANSEEVDSDAQRVHLSPRRRDLAMELEIRTRDAREGFARGDEANERPRRLERGGVLRRRGDRDAEAKVSRRVRHWELKSVPCDLHAKFDSAASETYEADGTPFAIQYGSGSLSGFLSQDDVTVGDITVKGQYFAEATKEPGIAFLFAKFDGILGLGFDTISVDKVKPVFYNMMEQKLIDKNMFSFWLNRTSNVDGTPSVTGGELVFGGSDPKHFVGEHTYAPVTRAGYWQIKMDDFKVAGRSLGVCKGENGCQVIADTGTSLLTGPADVVKKINDYIGAHSMLGEECRMLIDQYADELVRDLETYTSEQICTSIGACDSPDTSSEETEFVTHLAIARKLLQRVSDERHRGRPGPGPHSEDHHHHHRHSGPHRDHHHRHSGPHRDHHHRHPHHSPHGELGVSFEGTISCKACTTVVNYAQNLLSENATSRVIASEVKRVCDMIPSYGGTAAVDCEDIPHMPNVEFVIGGVSSIKTVTLSA</sequence>
<dbReference type="GO" id="GO:0006508">
    <property type="term" value="P:proteolysis"/>
    <property type="evidence" value="ECO:0007669"/>
    <property type="project" value="UniProtKB-KW"/>
</dbReference>
<evidence type="ECO:0000256" key="5">
    <source>
        <dbReference type="ARBA" id="ARBA00023157"/>
    </source>
</evidence>
<dbReference type="PANTHER" id="PTHR47966">
    <property type="entry name" value="BETA-SITE APP-CLEAVING ENZYME, ISOFORM A-RELATED"/>
    <property type="match status" value="1"/>
</dbReference>
<keyword evidence="6" id="KW-0325">Glycoprotein</keyword>
<dbReference type="PROSITE" id="PS50015">
    <property type="entry name" value="SAP_B"/>
    <property type="match status" value="2"/>
</dbReference>
<keyword evidence="5 7" id="KW-1015">Disulfide bond</keyword>
<dbReference type="GO" id="GO:0006629">
    <property type="term" value="P:lipid metabolic process"/>
    <property type="evidence" value="ECO:0007669"/>
    <property type="project" value="InterPro"/>
</dbReference>
<protein>
    <submittedName>
        <fullName evidence="12">Putative vacuaolar aspartic proteinase</fullName>
    </submittedName>
</protein>
<dbReference type="InterPro" id="IPR021109">
    <property type="entry name" value="Peptidase_aspartic_dom_sf"/>
</dbReference>
<dbReference type="Pfam" id="PF00026">
    <property type="entry name" value="Asp"/>
    <property type="match status" value="1"/>
</dbReference>
<dbReference type="AlphaFoldDB" id="A0A1Y5IE25"/>
<evidence type="ECO:0000256" key="6">
    <source>
        <dbReference type="ARBA" id="ARBA00023180"/>
    </source>
</evidence>
<proteinExistence type="inferred from homology"/>
<feature type="region of interest" description="Disordered" evidence="9">
    <location>
        <begin position="1"/>
        <end position="31"/>
    </location>
</feature>
<dbReference type="PANTHER" id="PTHR47966:SF51">
    <property type="entry name" value="BETA-SITE APP-CLEAVING ENZYME, ISOFORM A-RELATED"/>
    <property type="match status" value="1"/>
</dbReference>
<evidence type="ECO:0000256" key="1">
    <source>
        <dbReference type="ARBA" id="ARBA00007447"/>
    </source>
</evidence>
<feature type="region of interest" description="Disordered" evidence="9">
    <location>
        <begin position="43"/>
        <end position="66"/>
    </location>
</feature>
<evidence type="ECO:0000256" key="2">
    <source>
        <dbReference type="ARBA" id="ARBA00022670"/>
    </source>
</evidence>
<dbReference type="Pfam" id="PF05184">
    <property type="entry name" value="SapB_1"/>
    <property type="match status" value="1"/>
</dbReference>
<organism evidence="12">
    <name type="scientific">Ostreococcus tauri</name>
    <name type="common">Marine green alga</name>
    <dbReference type="NCBI Taxonomy" id="70448"/>
    <lineage>
        <taxon>Eukaryota</taxon>
        <taxon>Viridiplantae</taxon>
        <taxon>Chlorophyta</taxon>
        <taxon>Mamiellophyceae</taxon>
        <taxon>Mamiellales</taxon>
        <taxon>Bathycoccaceae</taxon>
        <taxon>Ostreococcus</taxon>
    </lineage>
</organism>
<feature type="domain" description="Saposin B-type" evidence="10">
    <location>
        <begin position="416"/>
        <end position="468"/>
    </location>
</feature>
<dbReference type="eggNOG" id="KOG1339">
    <property type="taxonomic scope" value="Eukaryota"/>
</dbReference>
<accession>A0A1Y5IE25</accession>
<dbReference type="FunFam" id="2.40.70.10:FF:000115">
    <property type="entry name" value="Lysosomal aspartic protease"/>
    <property type="match status" value="1"/>
</dbReference>
<feature type="domain" description="Peptidase A1" evidence="11">
    <location>
        <begin position="1"/>
        <end position="491"/>
    </location>
</feature>
<dbReference type="InterPro" id="IPR033121">
    <property type="entry name" value="PEPTIDASE_A1"/>
</dbReference>
<dbReference type="InterPro" id="IPR007856">
    <property type="entry name" value="SapB_1"/>
</dbReference>
<evidence type="ECO:0000259" key="11">
    <source>
        <dbReference type="PROSITE" id="PS51767"/>
    </source>
</evidence>
<feature type="domain" description="Saposin B-type" evidence="10">
    <location>
        <begin position="294"/>
        <end position="333"/>
    </location>
</feature>
<dbReference type="PROSITE" id="PS51767">
    <property type="entry name" value="PEPTIDASE_A1"/>
    <property type="match status" value="1"/>
</dbReference>
<feature type="region of interest" description="Disordered" evidence="9">
    <location>
        <begin position="355"/>
        <end position="410"/>
    </location>
</feature>
<dbReference type="Proteomes" id="UP000195557">
    <property type="component" value="Unassembled WGS sequence"/>
</dbReference>
<evidence type="ECO:0000256" key="8">
    <source>
        <dbReference type="RuleBase" id="RU000454"/>
    </source>
</evidence>
<dbReference type="Pfam" id="PF03489">
    <property type="entry name" value="SapB_2"/>
    <property type="match status" value="1"/>
</dbReference>
<dbReference type="PROSITE" id="PS00141">
    <property type="entry name" value="ASP_PROTEASE"/>
    <property type="match status" value="1"/>
</dbReference>
<dbReference type="InterPro" id="IPR011001">
    <property type="entry name" value="Saposin-like"/>
</dbReference>
<dbReference type="Gene3D" id="2.40.70.10">
    <property type="entry name" value="Acid Proteases"/>
    <property type="match status" value="2"/>
</dbReference>
<dbReference type="Gene3D" id="1.10.225.10">
    <property type="entry name" value="Saposin-like"/>
    <property type="match status" value="1"/>
</dbReference>
<gene>
    <name evidence="12" type="ORF">BE221DRAFT_74306</name>
</gene>
<evidence type="ECO:0000313" key="12">
    <source>
        <dbReference type="EMBL" id="OUS46444.1"/>
    </source>
</evidence>
<feature type="disulfide bond" evidence="7">
    <location>
        <begin position="258"/>
        <end position="264"/>
    </location>
</feature>
<reference evidence="12" key="1">
    <citation type="submission" date="2017-04" db="EMBL/GenBank/DDBJ databases">
        <title>Population genomics of picophytoplankton unveils novel chromosome hypervariability.</title>
        <authorList>
            <consortium name="DOE Joint Genome Institute"/>
            <person name="Blanc-Mathieu R."/>
            <person name="Krasovec M."/>
            <person name="Hebrard M."/>
            <person name="Yau S."/>
            <person name="Desgranges E."/>
            <person name="Martin J."/>
            <person name="Schackwitz W."/>
            <person name="Kuo A."/>
            <person name="Salin G."/>
            <person name="Donnadieu C."/>
            <person name="Desdevises Y."/>
            <person name="Sanchez-Ferandin S."/>
            <person name="Moreau H."/>
            <person name="Rivals E."/>
            <person name="Grigoriev I.V."/>
            <person name="Grimsley N."/>
            <person name="Eyre-Walker A."/>
            <person name="Piganeau G."/>
        </authorList>
    </citation>
    <scope>NUCLEOTIDE SEQUENCE [LARGE SCALE GENOMIC DNA]</scope>
    <source>
        <strain evidence="12">RCC 1115</strain>
    </source>
</reference>
<keyword evidence="3 8" id="KW-0064">Aspartyl protease</keyword>
<dbReference type="GO" id="GO:0004190">
    <property type="term" value="F:aspartic-type endopeptidase activity"/>
    <property type="evidence" value="ECO:0007669"/>
    <property type="project" value="UniProtKB-KW"/>
</dbReference>
<keyword evidence="4 8" id="KW-0378">Hydrolase</keyword>
<evidence type="ECO:0000256" key="7">
    <source>
        <dbReference type="PIRSR" id="PIRSR601461-2"/>
    </source>
</evidence>
<evidence type="ECO:0000256" key="9">
    <source>
        <dbReference type="SAM" id="MobiDB-lite"/>
    </source>
</evidence>
<dbReference type="SUPFAM" id="SSF50630">
    <property type="entry name" value="Acid proteases"/>
    <property type="match status" value="1"/>
</dbReference>
<comment type="similarity">
    <text evidence="1 8">Belongs to the peptidase A1 family.</text>
</comment>
<evidence type="ECO:0000256" key="3">
    <source>
        <dbReference type="ARBA" id="ARBA00022750"/>
    </source>
</evidence>
<evidence type="ECO:0000256" key="4">
    <source>
        <dbReference type="ARBA" id="ARBA00022801"/>
    </source>
</evidence>
<evidence type="ECO:0000259" key="10">
    <source>
        <dbReference type="PROSITE" id="PS50015"/>
    </source>
</evidence>
<feature type="compositionally biased region" description="Basic residues" evidence="9">
    <location>
        <begin position="374"/>
        <end position="405"/>
    </location>
</feature>
<dbReference type="InterPro" id="IPR001969">
    <property type="entry name" value="Aspartic_peptidase_AS"/>
</dbReference>
<dbReference type="PRINTS" id="PR00792">
    <property type="entry name" value="PEPSIN"/>
</dbReference>
<dbReference type="SUPFAM" id="SSF47862">
    <property type="entry name" value="Saposin"/>
    <property type="match status" value="1"/>
</dbReference>
<keyword evidence="2 8" id="KW-0645">Protease</keyword>